<sequence length="74" mass="8381">MVERGGNLSNWLKDKTENWGQNSSERRNEFTKANIYGIVQGIRCLPEFFNVALKIPVLLIYLPIVPSSIKQASS</sequence>
<protein>
    <submittedName>
        <fullName evidence="2">Uncharacterized protein</fullName>
    </submittedName>
</protein>
<dbReference type="EMBL" id="OZ034830">
    <property type="protein sequence ID" value="CAL1687302.1"/>
    <property type="molecule type" value="Genomic_DNA"/>
</dbReference>
<feature type="region of interest" description="Disordered" evidence="1">
    <location>
        <begin position="1"/>
        <end position="25"/>
    </location>
</feature>
<organism evidence="2 3">
    <name type="scientific">Lasius platythorax</name>
    <dbReference type="NCBI Taxonomy" id="488582"/>
    <lineage>
        <taxon>Eukaryota</taxon>
        <taxon>Metazoa</taxon>
        <taxon>Ecdysozoa</taxon>
        <taxon>Arthropoda</taxon>
        <taxon>Hexapoda</taxon>
        <taxon>Insecta</taxon>
        <taxon>Pterygota</taxon>
        <taxon>Neoptera</taxon>
        <taxon>Endopterygota</taxon>
        <taxon>Hymenoptera</taxon>
        <taxon>Apocrita</taxon>
        <taxon>Aculeata</taxon>
        <taxon>Formicoidea</taxon>
        <taxon>Formicidae</taxon>
        <taxon>Formicinae</taxon>
        <taxon>Lasius</taxon>
        <taxon>Lasius</taxon>
    </lineage>
</organism>
<evidence type="ECO:0000313" key="2">
    <source>
        <dbReference type="EMBL" id="CAL1687302.1"/>
    </source>
</evidence>
<evidence type="ECO:0000313" key="3">
    <source>
        <dbReference type="Proteomes" id="UP001497644"/>
    </source>
</evidence>
<accession>A0AAV2P440</accession>
<gene>
    <name evidence="2" type="ORF">LPLAT_LOCUS12532</name>
</gene>
<dbReference type="Proteomes" id="UP001497644">
    <property type="component" value="Chromosome 7"/>
</dbReference>
<name>A0AAV2P440_9HYME</name>
<reference evidence="2" key="1">
    <citation type="submission" date="2024-04" db="EMBL/GenBank/DDBJ databases">
        <authorList>
            <consortium name="Molecular Ecology Group"/>
        </authorList>
    </citation>
    <scope>NUCLEOTIDE SEQUENCE</scope>
</reference>
<dbReference type="AlphaFoldDB" id="A0AAV2P440"/>
<evidence type="ECO:0000256" key="1">
    <source>
        <dbReference type="SAM" id="MobiDB-lite"/>
    </source>
</evidence>
<keyword evidence="3" id="KW-1185">Reference proteome</keyword>
<proteinExistence type="predicted"/>